<reference evidence="2" key="1">
    <citation type="journal article" date="2019" name="Sci. Rep.">
        <title>Draft genome of Tanacetum cinerariifolium, the natural source of mosquito coil.</title>
        <authorList>
            <person name="Yamashiro T."/>
            <person name="Shiraishi A."/>
            <person name="Satake H."/>
            <person name="Nakayama K."/>
        </authorList>
    </citation>
    <scope>NUCLEOTIDE SEQUENCE</scope>
</reference>
<gene>
    <name evidence="2" type="ORF">Tci_890533</name>
</gene>
<feature type="compositionally biased region" description="Low complexity" evidence="1">
    <location>
        <begin position="23"/>
        <end position="34"/>
    </location>
</feature>
<feature type="non-terminal residue" evidence="2">
    <location>
        <position position="1"/>
    </location>
</feature>
<accession>A0A699UFW7</accession>
<dbReference type="AlphaFoldDB" id="A0A699UFW7"/>
<protein>
    <submittedName>
        <fullName evidence="2">Uncharacterized protein</fullName>
    </submittedName>
</protein>
<feature type="compositionally biased region" description="Polar residues" evidence="1">
    <location>
        <begin position="35"/>
        <end position="50"/>
    </location>
</feature>
<name>A0A699UFW7_TANCI</name>
<feature type="region of interest" description="Disordered" evidence="1">
    <location>
        <begin position="1"/>
        <end position="53"/>
    </location>
</feature>
<comment type="caution">
    <text evidence="2">The sequence shown here is derived from an EMBL/GenBank/DDBJ whole genome shotgun (WGS) entry which is preliminary data.</text>
</comment>
<feature type="compositionally biased region" description="Polar residues" evidence="1">
    <location>
        <begin position="73"/>
        <end position="94"/>
    </location>
</feature>
<organism evidence="2">
    <name type="scientific">Tanacetum cinerariifolium</name>
    <name type="common">Dalmatian daisy</name>
    <name type="synonym">Chrysanthemum cinerariifolium</name>
    <dbReference type="NCBI Taxonomy" id="118510"/>
    <lineage>
        <taxon>Eukaryota</taxon>
        <taxon>Viridiplantae</taxon>
        <taxon>Streptophyta</taxon>
        <taxon>Embryophyta</taxon>
        <taxon>Tracheophyta</taxon>
        <taxon>Spermatophyta</taxon>
        <taxon>Magnoliopsida</taxon>
        <taxon>eudicotyledons</taxon>
        <taxon>Gunneridae</taxon>
        <taxon>Pentapetalae</taxon>
        <taxon>asterids</taxon>
        <taxon>campanulids</taxon>
        <taxon>Asterales</taxon>
        <taxon>Asteraceae</taxon>
        <taxon>Asteroideae</taxon>
        <taxon>Anthemideae</taxon>
        <taxon>Anthemidinae</taxon>
        <taxon>Tanacetum</taxon>
    </lineage>
</organism>
<feature type="region of interest" description="Disordered" evidence="1">
    <location>
        <begin position="71"/>
        <end position="99"/>
    </location>
</feature>
<evidence type="ECO:0000256" key="1">
    <source>
        <dbReference type="SAM" id="MobiDB-lite"/>
    </source>
</evidence>
<dbReference type="EMBL" id="BKCJ011308298">
    <property type="protein sequence ID" value="GFD18564.1"/>
    <property type="molecule type" value="Genomic_DNA"/>
</dbReference>
<evidence type="ECO:0000313" key="2">
    <source>
        <dbReference type="EMBL" id="GFD18564.1"/>
    </source>
</evidence>
<sequence length="136" mass="14402">GPILQGEGSIVLDESHCTPSGDPTTSQPPLSSPSRIPTRQETKVPQPSSRTHTHVANEAASIGVDVRHGEAANTVSSLDAGQGSGNIDKTSSMPHDSPLPRVYILGSDEGRMQQNELIDLVTKLTDRVLALETDLQ</sequence>
<proteinExistence type="predicted"/>